<evidence type="ECO:0000256" key="7">
    <source>
        <dbReference type="ARBA" id="ARBA00023098"/>
    </source>
</evidence>
<dbReference type="PANTHER" id="PTHR43561:SF3">
    <property type="entry name" value="HYDROXYACYL-COENZYME A DEHYDROGENASE, MITOCHONDRIAL"/>
    <property type="match status" value="1"/>
</dbReference>
<dbReference type="SUPFAM" id="SSF51735">
    <property type="entry name" value="NAD(P)-binding Rossmann-fold domains"/>
    <property type="match status" value="1"/>
</dbReference>
<feature type="site" description="Important for catalytic activity" evidence="10">
    <location>
        <position position="155"/>
    </location>
</feature>
<dbReference type="PANTHER" id="PTHR43561">
    <property type="match status" value="1"/>
</dbReference>
<dbReference type="InterPro" id="IPR008927">
    <property type="entry name" value="6-PGluconate_DH-like_C_sf"/>
</dbReference>
<evidence type="ECO:0000259" key="12">
    <source>
        <dbReference type="Pfam" id="PF02737"/>
    </source>
</evidence>
<evidence type="ECO:0000256" key="1">
    <source>
        <dbReference type="ARBA" id="ARBA00004305"/>
    </source>
</evidence>
<keyword evidence="4" id="KW-0276">Fatty acid metabolism</keyword>
<keyword evidence="6" id="KW-0520">NAD</keyword>
<dbReference type="Pfam" id="PF00725">
    <property type="entry name" value="3HCDH"/>
    <property type="match status" value="1"/>
</dbReference>
<comment type="pathway">
    <text evidence="2">Lipid metabolism; fatty acid beta-oxidation.</text>
</comment>
<proteinExistence type="inferred from homology"/>
<dbReference type="GeneID" id="106669340"/>
<sequence length="255" mass="27918">MQMPKMLGTANTFKQVSIIGGGLMGSGIAQVVAQKGQMVNLVEVNDSILKISRAKIEQDIEKLSKKLYKDSKESSSYFDQVLGRINYFADIPKAVESSNIVVEAVVENFDIKKNIFLSVEEAAPEEAILCTNTSSLSISRIGSVLKKQDRFGGVHFFNPVPLMNLVEVIRSDKTSDKTYEMLFAWTKSIGRVPVACKDVPGFIVNKLLAVFIAEAIKMYEKGDASKEAIDTAIKLGANHPMGPIELSDLIGHDTT</sequence>
<dbReference type="InterPro" id="IPR022694">
    <property type="entry name" value="3-OHacyl-CoA_DH"/>
</dbReference>
<evidence type="ECO:0000256" key="9">
    <source>
        <dbReference type="ARBA" id="ARBA00049556"/>
    </source>
</evidence>
<evidence type="ECO:0000256" key="4">
    <source>
        <dbReference type="ARBA" id="ARBA00022832"/>
    </source>
</evidence>
<keyword evidence="7" id="KW-0443">Lipid metabolism</keyword>
<evidence type="ECO:0000256" key="5">
    <source>
        <dbReference type="ARBA" id="ARBA00023002"/>
    </source>
</evidence>
<organism evidence="13 14">
    <name type="scientific">Cimex lectularius</name>
    <name type="common">Bed bug</name>
    <name type="synonym">Acanthia lectularia</name>
    <dbReference type="NCBI Taxonomy" id="79782"/>
    <lineage>
        <taxon>Eukaryota</taxon>
        <taxon>Metazoa</taxon>
        <taxon>Ecdysozoa</taxon>
        <taxon>Arthropoda</taxon>
        <taxon>Hexapoda</taxon>
        <taxon>Insecta</taxon>
        <taxon>Pterygota</taxon>
        <taxon>Neoptera</taxon>
        <taxon>Paraneoptera</taxon>
        <taxon>Hemiptera</taxon>
        <taxon>Heteroptera</taxon>
        <taxon>Panheteroptera</taxon>
        <taxon>Cimicomorpha</taxon>
        <taxon>Cimicidae</taxon>
        <taxon>Cimex</taxon>
    </lineage>
</organism>
<evidence type="ECO:0000313" key="13">
    <source>
        <dbReference type="EnsemblMetazoa" id="XP_024082925.1"/>
    </source>
</evidence>
<dbReference type="EnsemblMetazoa" id="XM_024227157.1">
    <property type="protein sequence ID" value="XP_024082925.1"/>
    <property type="gene ID" value="LOC106669340"/>
</dbReference>
<evidence type="ECO:0000256" key="10">
    <source>
        <dbReference type="PIRSR" id="PIRSR000105-1"/>
    </source>
</evidence>
<dbReference type="Proteomes" id="UP000494040">
    <property type="component" value="Unassembled WGS sequence"/>
</dbReference>
<dbReference type="InterPro" id="IPR013328">
    <property type="entry name" value="6PGD_dom2"/>
</dbReference>
<dbReference type="Pfam" id="PF02737">
    <property type="entry name" value="3HCDH_N"/>
    <property type="match status" value="1"/>
</dbReference>
<dbReference type="FunFam" id="3.40.50.720:FF:000009">
    <property type="entry name" value="Fatty oxidation complex, alpha subunit"/>
    <property type="match status" value="1"/>
</dbReference>
<dbReference type="AlphaFoldDB" id="A0A8I6SGK2"/>
<evidence type="ECO:0000256" key="8">
    <source>
        <dbReference type="ARBA" id="ARBA00023128"/>
    </source>
</evidence>
<dbReference type="InterPro" id="IPR052242">
    <property type="entry name" value="Mito_3-hydroxyacyl-CoA_DH"/>
</dbReference>
<evidence type="ECO:0000259" key="11">
    <source>
        <dbReference type="Pfam" id="PF00725"/>
    </source>
</evidence>
<reference evidence="13" key="1">
    <citation type="submission" date="2022-01" db="UniProtKB">
        <authorList>
            <consortium name="EnsemblMetazoa"/>
        </authorList>
    </citation>
    <scope>IDENTIFICATION</scope>
</reference>
<name>A0A8I6SGK2_CIMLE</name>
<keyword evidence="5" id="KW-0560">Oxidoreductase</keyword>
<keyword evidence="8" id="KW-0496">Mitochondrion</keyword>
<dbReference type="InterPro" id="IPR006176">
    <property type="entry name" value="3-OHacyl-CoA_DH_NAD-bd"/>
</dbReference>
<dbReference type="RefSeq" id="XP_024082925.1">
    <property type="nucleotide sequence ID" value="XM_024227157.1"/>
</dbReference>
<feature type="domain" description="3-hydroxyacyl-CoA dehydrogenase NAD binding" evidence="12">
    <location>
        <begin position="15"/>
        <end position="199"/>
    </location>
</feature>
<dbReference type="SUPFAM" id="SSF48179">
    <property type="entry name" value="6-phosphogluconate dehydrogenase C-terminal domain-like"/>
    <property type="match status" value="1"/>
</dbReference>
<dbReference type="GO" id="GO:0070403">
    <property type="term" value="F:NAD+ binding"/>
    <property type="evidence" value="ECO:0007669"/>
    <property type="project" value="InterPro"/>
</dbReference>
<dbReference type="PIRSF" id="PIRSF000105">
    <property type="entry name" value="HCDH"/>
    <property type="match status" value="1"/>
</dbReference>
<evidence type="ECO:0000256" key="3">
    <source>
        <dbReference type="ARBA" id="ARBA00009463"/>
    </source>
</evidence>
<evidence type="ECO:0000256" key="6">
    <source>
        <dbReference type="ARBA" id="ARBA00023027"/>
    </source>
</evidence>
<accession>A0A8I6SGK2</accession>
<dbReference type="InterPro" id="IPR006108">
    <property type="entry name" value="3HC_DH_C"/>
</dbReference>
<comment type="catalytic activity">
    <reaction evidence="9">
        <text>a (3S)-3-hydroxyacyl-CoA + NAD(+) = a 3-oxoacyl-CoA + NADH + H(+)</text>
        <dbReference type="Rhea" id="RHEA:22432"/>
        <dbReference type="ChEBI" id="CHEBI:15378"/>
        <dbReference type="ChEBI" id="CHEBI:57318"/>
        <dbReference type="ChEBI" id="CHEBI:57540"/>
        <dbReference type="ChEBI" id="CHEBI:57945"/>
        <dbReference type="ChEBI" id="CHEBI:90726"/>
        <dbReference type="EC" id="1.1.1.35"/>
    </reaction>
</comment>
<comment type="subcellular location">
    <subcellularLocation>
        <location evidence="1">Mitochondrion matrix</location>
    </subcellularLocation>
</comment>
<evidence type="ECO:0000256" key="2">
    <source>
        <dbReference type="ARBA" id="ARBA00005005"/>
    </source>
</evidence>
<keyword evidence="14" id="KW-1185">Reference proteome</keyword>
<dbReference type="GO" id="GO:0003857">
    <property type="term" value="F:(3S)-3-hydroxyacyl-CoA dehydrogenase (NAD+) activity"/>
    <property type="evidence" value="ECO:0007669"/>
    <property type="project" value="UniProtKB-EC"/>
</dbReference>
<evidence type="ECO:0000313" key="14">
    <source>
        <dbReference type="Proteomes" id="UP000494040"/>
    </source>
</evidence>
<evidence type="ECO:0008006" key="15">
    <source>
        <dbReference type="Google" id="ProtNLM"/>
    </source>
</evidence>
<dbReference type="OrthoDB" id="5958943at2759"/>
<dbReference type="Gene3D" id="1.10.1040.10">
    <property type="entry name" value="N-(1-d-carboxylethyl)-l-norvaline Dehydrogenase, domain 2"/>
    <property type="match status" value="1"/>
</dbReference>
<dbReference type="GO" id="GO:0005759">
    <property type="term" value="C:mitochondrial matrix"/>
    <property type="evidence" value="ECO:0007669"/>
    <property type="project" value="UniProtKB-SubCell"/>
</dbReference>
<comment type="similarity">
    <text evidence="3">Belongs to the 3-hydroxyacyl-CoA dehydrogenase family.</text>
</comment>
<protein>
    <recommendedName>
        <fullName evidence="15">3-hydroxyacyl-CoA dehydrogenase</fullName>
    </recommendedName>
</protein>
<feature type="domain" description="3-hydroxyacyl-CoA dehydrogenase C-terminal" evidence="11">
    <location>
        <begin position="201"/>
        <end position="254"/>
    </location>
</feature>
<dbReference type="GO" id="GO:0006635">
    <property type="term" value="P:fatty acid beta-oxidation"/>
    <property type="evidence" value="ECO:0007669"/>
    <property type="project" value="TreeGrafter"/>
</dbReference>
<dbReference type="InterPro" id="IPR036291">
    <property type="entry name" value="NAD(P)-bd_dom_sf"/>
</dbReference>
<dbReference type="Gene3D" id="3.40.50.720">
    <property type="entry name" value="NAD(P)-binding Rossmann-like Domain"/>
    <property type="match status" value="1"/>
</dbReference>